<evidence type="ECO:0000256" key="4">
    <source>
        <dbReference type="ARBA" id="ARBA00022840"/>
    </source>
</evidence>
<keyword evidence="5 11" id="KW-0175">Coiled coil</keyword>
<dbReference type="PANTHER" id="PTHR47968">
    <property type="entry name" value="CENTROMERE PROTEIN E"/>
    <property type="match status" value="1"/>
</dbReference>
<feature type="region of interest" description="Disordered" evidence="12">
    <location>
        <begin position="1"/>
        <end position="27"/>
    </location>
</feature>
<dbReference type="GO" id="GO:0008017">
    <property type="term" value="F:microtubule binding"/>
    <property type="evidence" value="ECO:0007669"/>
    <property type="project" value="InterPro"/>
</dbReference>
<evidence type="ECO:0000256" key="9">
    <source>
        <dbReference type="PROSITE-ProRule" id="PRU00283"/>
    </source>
</evidence>
<evidence type="ECO:0000256" key="11">
    <source>
        <dbReference type="SAM" id="Coils"/>
    </source>
</evidence>
<evidence type="ECO:0000256" key="5">
    <source>
        <dbReference type="ARBA" id="ARBA00023054"/>
    </source>
</evidence>
<dbReference type="InterPro" id="IPR001752">
    <property type="entry name" value="Kinesin_motor_dom"/>
</dbReference>
<comment type="subcellular location">
    <subcellularLocation>
        <location evidence="1">Cytoplasm</location>
        <location evidence="1">Cytoskeleton</location>
    </subcellularLocation>
</comment>
<dbReference type="InterPro" id="IPR019821">
    <property type="entry name" value="Kinesin_motor_CS"/>
</dbReference>
<dbReference type="InterPro" id="IPR027417">
    <property type="entry name" value="P-loop_NTPase"/>
</dbReference>
<evidence type="ECO:0000313" key="14">
    <source>
        <dbReference type="EMBL" id="CAH1391920.1"/>
    </source>
</evidence>
<organism evidence="14 15">
    <name type="scientific">Nezara viridula</name>
    <name type="common">Southern green stink bug</name>
    <name type="synonym">Cimex viridulus</name>
    <dbReference type="NCBI Taxonomy" id="85310"/>
    <lineage>
        <taxon>Eukaryota</taxon>
        <taxon>Metazoa</taxon>
        <taxon>Ecdysozoa</taxon>
        <taxon>Arthropoda</taxon>
        <taxon>Hexapoda</taxon>
        <taxon>Insecta</taxon>
        <taxon>Pterygota</taxon>
        <taxon>Neoptera</taxon>
        <taxon>Paraneoptera</taxon>
        <taxon>Hemiptera</taxon>
        <taxon>Heteroptera</taxon>
        <taxon>Panheteroptera</taxon>
        <taxon>Pentatomomorpha</taxon>
        <taxon>Pentatomoidea</taxon>
        <taxon>Pentatomidae</taxon>
        <taxon>Pentatominae</taxon>
        <taxon>Nezara</taxon>
    </lineage>
</organism>
<proteinExistence type="inferred from homology"/>
<dbReference type="PROSITE" id="PS50067">
    <property type="entry name" value="KINESIN_MOTOR_2"/>
    <property type="match status" value="1"/>
</dbReference>
<comment type="similarity">
    <text evidence="8">Belongs to the TRAFAC class myosin-kinesin ATPase superfamily. Kinesin family. KIN-8 subfamily.</text>
</comment>
<dbReference type="GO" id="GO:0003777">
    <property type="term" value="F:microtubule motor activity"/>
    <property type="evidence" value="ECO:0007669"/>
    <property type="project" value="InterPro"/>
</dbReference>
<evidence type="ECO:0000256" key="8">
    <source>
        <dbReference type="ARBA" id="ARBA00060769"/>
    </source>
</evidence>
<dbReference type="Proteomes" id="UP001152798">
    <property type="component" value="Chromosome 1"/>
</dbReference>
<evidence type="ECO:0000256" key="2">
    <source>
        <dbReference type="ARBA" id="ARBA00022701"/>
    </source>
</evidence>
<name>A0A9P0H326_NEZVI</name>
<feature type="coiled-coil region" evidence="11">
    <location>
        <begin position="494"/>
        <end position="521"/>
    </location>
</feature>
<gene>
    <name evidence="14" type="ORF">NEZAVI_LOCUS2841</name>
</gene>
<dbReference type="InterPro" id="IPR027640">
    <property type="entry name" value="Kinesin-like_fam"/>
</dbReference>
<evidence type="ECO:0000256" key="6">
    <source>
        <dbReference type="ARBA" id="ARBA00023175"/>
    </source>
</evidence>
<dbReference type="GO" id="GO:0005874">
    <property type="term" value="C:microtubule"/>
    <property type="evidence" value="ECO:0007669"/>
    <property type="project" value="UniProtKB-KW"/>
</dbReference>
<keyword evidence="7" id="KW-0963">Cytoplasm</keyword>
<dbReference type="SUPFAM" id="SSF52540">
    <property type="entry name" value="P-loop containing nucleoside triphosphate hydrolases"/>
    <property type="match status" value="1"/>
</dbReference>
<accession>A0A9P0H326</accession>
<dbReference type="PRINTS" id="PR00380">
    <property type="entry name" value="KINESINHEAVY"/>
</dbReference>
<evidence type="ECO:0000256" key="1">
    <source>
        <dbReference type="ARBA" id="ARBA00004245"/>
    </source>
</evidence>
<evidence type="ECO:0000256" key="3">
    <source>
        <dbReference type="ARBA" id="ARBA00022741"/>
    </source>
</evidence>
<dbReference type="AlphaFoldDB" id="A0A9P0H326"/>
<dbReference type="EMBL" id="OV725077">
    <property type="protein sequence ID" value="CAH1391920.1"/>
    <property type="molecule type" value="Genomic_DNA"/>
</dbReference>
<dbReference type="OrthoDB" id="3176171at2759"/>
<feature type="compositionally biased region" description="Polar residues" evidence="12">
    <location>
        <begin position="1"/>
        <end position="23"/>
    </location>
</feature>
<feature type="binding site" evidence="9">
    <location>
        <begin position="136"/>
        <end position="143"/>
    </location>
    <ligand>
        <name>ATP</name>
        <dbReference type="ChEBI" id="CHEBI:30616"/>
    </ligand>
</feature>
<evidence type="ECO:0000256" key="10">
    <source>
        <dbReference type="RuleBase" id="RU000394"/>
    </source>
</evidence>
<reference evidence="14" key="1">
    <citation type="submission" date="2022-01" db="EMBL/GenBank/DDBJ databases">
        <authorList>
            <person name="King R."/>
        </authorList>
    </citation>
    <scope>NUCLEOTIDE SEQUENCE</scope>
</reference>
<keyword evidence="15" id="KW-1185">Reference proteome</keyword>
<keyword evidence="7" id="KW-0206">Cytoskeleton</keyword>
<dbReference type="SMART" id="SM00129">
    <property type="entry name" value="KISc"/>
    <property type="match status" value="1"/>
</dbReference>
<evidence type="ECO:0000313" key="15">
    <source>
        <dbReference type="Proteomes" id="UP001152798"/>
    </source>
</evidence>
<dbReference type="GO" id="GO:0007018">
    <property type="term" value="P:microtubule-based movement"/>
    <property type="evidence" value="ECO:0007669"/>
    <property type="project" value="InterPro"/>
</dbReference>
<keyword evidence="4 9" id="KW-0067">ATP-binding</keyword>
<keyword evidence="2 10" id="KW-0493">Microtubule</keyword>
<dbReference type="FunFam" id="3.40.850.10:FF:000054">
    <property type="entry name" value="Kinesin-like protein"/>
    <property type="match status" value="1"/>
</dbReference>
<evidence type="ECO:0000256" key="7">
    <source>
        <dbReference type="ARBA" id="ARBA00023212"/>
    </source>
</evidence>
<evidence type="ECO:0000256" key="12">
    <source>
        <dbReference type="SAM" id="MobiDB-lite"/>
    </source>
</evidence>
<keyword evidence="6 9" id="KW-0505">Motor protein</keyword>
<evidence type="ECO:0000259" key="13">
    <source>
        <dbReference type="PROSITE" id="PS50067"/>
    </source>
</evidence>
<dbReference type="PANTHER" id="PTHR47968:SF65">
    <property type="entry name" value="KINESIN MOTOR DOMAIN-CONTAINING PROTEIN"/>
    <property type="match status" value="1"/>
</dbReference>
<protein>
    <recommendedName>
        <fullName evidence="10">Kinesin-like protein</fullName>
    </recommendedName>
</protein>
<dbReference type="InterPro" id="IPR036961">
    <property type="entry name" value="Kinesin_motor_dom_sf"/>
</dbReference>
<dbReference type="Pfam" id="PF00225">
    <property type="entry name" value="Kinesin"/>
    <property type="match status" value="1"/>
</dbReference>
<keyword evidence="3 9" id="KW-0547">Nucleotide-binding</keyword>
<sequence length="765" mass="86292">MLNRMNKASTPNPKMNLKRSFSSALGPDSSHLQVKVFVRVRPFNDREKTCACRKVVNVVDKSSLIFDPEEEDELFYFKGVPQKSRDITRRLNKNLHFEFDQVFDQESTNQEVFEASTKNIISSIFEGYNCSVFAYGATGAGKTFTMLGTPEHPGIAYLTIVELLKFIDQAADMKVTLGASYLEVYNENVKDLLYPSSAVLHLREDATGGRITVSGLKVKQIDHADELFALLSAGNRNRSQHPTDSNAESSRSHAVFQVHARIVSNGQVKISKLSMIDLAGSERGAATGCRGIRFKEGSNINKSLLALGNCINALADGLKHVPYRDSKLTRILKDSLGGNCRTIMIANVSPSSSSFEDTYNTLKYATRTKCIKATISKNVMNESLSIPQYKKMVQELNAKLTEIQGGLSFPDISNWKNKIESLFEDRRKLYKEILLLQSQGKLTNWRISQKVQALSHHDPSSKLQCLDRLTTSISQLKARSDSICGRIAEYRPLQEQNDKQIEKLEEEIKKEEKIRHMLQLIFDYQKGMVELEEHKIRCNHFEKIVKLKAKHEENLNSTIKTVLPILNQYHALIKGNGQDNPELTAKYEDALRSLDGVKGVSWLGDEEEEEEDSEDYIQLRLNSIKENDVDLQNGAKSLTTTFFLSPIYQLSKPKNNRIGNGTPSPAKKPKFILKPTNPRVNFNIKTPVPSNNKENIIRRTPLISTAVKLKTPAVPNRSNNRPHPYRRTPLKQNISNVANKTIVNRTAVPGKEVSSVTRQMTRRIL</sequence>
<dbReference type="GO" id="GO:0005524">
    <property type="term" value="F:ATP binding"/>
    <property type="evidence" value="ECO:0007669"/>
    <property type="project" value="UniProtKB-UniRule"/>
</dbReference>
<feature type="domain" description="Kinesin motor" evidence="13">
    <location>
        <begin position="33"/>
        <end position="371"/>
    </location>
</feature>
<dbReference type="PROSITE" id="PS00411">
    <property type="entry name" value="KINESIN_MOTOR_1"/>
    <property type="match status" value="1"/>
</dbReference>
<dbReference type="Gene3D" id="3.40.850.10">
    <property type="entry name" value="Kinesin motor domain"/>
    <property type="match status" value="1"/>
</dbReference>